<keyword evidence="2" id="KW-0812">Transmembrane</keyword>
<dbReference type="RefSeq" id="WP_111730849.1">
    <property type="nucleotide sequence ID" value="NZ_QHKO01000008.1"/>
</dbReference>
<proteinExistence type="predicted"/>
<sequence>MHRHDDPALSERTTGDASALPDPALATLYRQATAPELASPAPGFDRTWAAAASPTPGPRAEQRLPALLLGGGALLAALLLTLAFGAFGPSTAAPSTADNPTELATASPTPTPASPSPFSDDDWGALAQAADDLWTWQAPTDTLIDDLPLLDDLTTADNPG</sequence>
<dbReference type="AlphaFoldDB" id="A0A328C2U7"/>
<name>A0A328C2U7_9DELT</name>
<keyword evidence="4" id="KW-1185">Reference proteome</keyword>
<evidence type="ECO:0000313" key="3">
    <source>
        <dbReference type="EMBL" id="RAL20757.1"/>
    </source>
</evidence>
<evidence type="ECO:0000313" key="4">
    <source>
        <dbReference type="Proteomes" id="UP000249169"/>
    </source>
</evidence>
<feature type="region of interest" description="Disordered" evidence="1">
    <location>
        <begin position="1"/>
        <end position="22"/>
    </location>
</feature>
<dbReference type="Proteomes" id="UP000249169">
    <property type="component" value="Unassembled WGS sequence"/>
</dbReference>
<feature type="region of interest" description="Disordered" evidence="1">
    <location>
        <begin position="90"/>
        <end position="124"/>
    </location>
</feature>
<organism evidence="3 4">
    <name type="scientific">Lujinxingia litoralis</name>
    <dbReference type="NCBI Taxonomy" id="2211119"/>
    <lineage>
        <taxon>Bacteria</taxon>
        <taxon>Deltaproteobacteria</taxon>
        <taxon>Bradymonadales</taxon>
        <taxon>Lujinxingiaceae</taxon>
        <taxon>Lujinxingia</taxon>
    </lineage>
</organism>
<gene>
    <name evidence="3" type="ORF">DL240_15685</name>
</gene>
<reference evidence="3 4" key="1">
    <citation type="submission" date="2018-05" db="EMBL/GenBank/DDBJ databases">
        <title>Lujinxingia marina gen. nov. sp. nov., a new facultative anaerobic member of the class Deltaproteobacteria, and proposal of Lujinxingaceae fam. nov.</title>
        <authorList>
            <person name="Li C.-M."/>
        </authorList>
    </citation>
    <scope>NUCLEOTIDE SEQUENCE [LARGE SCALE GENOMIC DNA]</scope>
    <source>
        <strain evidence="3 4">B210</strain>
    </source>
</reference>
<evidence type="ECO:0000256" key="2">
    <source>
        <dbReference type="SAM" id="Phobius"/>
    </source>
</evidence>
<feature type="transmembrane region" description="Helical" evidence="2">
    <location>
        <begin position="66"/>
        <end position="87"/>
    </location>
</feature>
<evidence type="ECO:0000256" key="1">
    <source>
        <dbReference type="SAM" id="MobiDB-lite"/>
    </source>
</evidence>
<accession>A0A328C2U7</accession>
<protein>
    <submittedName>
        <fullName evidence="3">Uncharacterized protein</fullName>
    </submittedName>
</protein>
<keyword evidence="2" id="KW-0472">Membrane</keyword>
<comment type="caution">
    <text evidence="3">The sequence shown here is derived from an EMBL/GenBank/DDBJ whole genome shotgun (WGS) entry which is preliminary data.</text>
</comment>
<keyword evidence="2" id="KW-1133">Transmembrane helix</keyword>
<dbReference type="EMBL" id="QHKO01000008">
    <property type="protein sequence ID" value="RAL20757.1"/>
    <property type="molecule type" value="Genomic_DNA"/>
</dbReference>
<feature type="region of interest" description="Disordered" evidence="1">
    <location>
        <begin position="36"/>
        <end position="61"/>
    </location>
</feature>